<proteinExistence type="predicted"/>
<evidence type="ECO:0000313" key="2">
    <source>
        <dbReference type="Proteomes" id="UP000326979"/>
    </source>
</evidence>
<keyword evidence="1" id="KW-0548">Nucleotidyltransferase</keyword>
<keyword evidence="2" id="KW-1185">Reference proteome</keyword>
<reference evidence="1 2" key="1">
    <citation type="submission" date="2019-07" db="EMBL/GenBank/DDBJ databases">
        <title>New species of Amycolatopsis and Streptomyces.</title>
        <authorList>
            <person name="Duangmal K."/>
            <person name="Teo W.F.A."/>
            <person name="Lipun K."/>
        </authorList>
    </citation>
    <scope>NUCLEOTIDE SEQUENCE [LARGE SCALE GENOMIC DNA]</scope>
    <source>
        <strain evidence="1 2">TISTR 2346</strain>
    </source>
</reference>
<organism evidence="1 2">
    <name type="scientific">Streptomyces phyllanthi</name>
    <dbReference type="NCBI Taxonomy" id="1803180"/>
    <lineage>
        <taxon>Bacteria</taxon>
        <taxon>Bacillati</taxon>
        <taxon>Actinomycetota</taxon>
        <taxon>Actinomycetes</taxon>
        <taxon>Kitasatosporales</taxon>
        <taxon>Streptomycetaceae</taxon>
        <taxon>Streptomyces</taxon>
    </lineage>
</organism>
<dbReference type="Proteomes" id="UP000326979">
    <property type="component" value="Unassembled WGS sequence"/>
</dbReference>
<dbReference type="AlphaFoldDB" id="A0A5N8WG55"/>
<protein>
    <submittedName>
        <fullName evidence="1">Polynucleotide adenylyltransferase</fullName>
    </submittedName>
</protein>
<dbReference type="EMBL" id="VJZE01000674">
    <property type="protein sequence ID" value="MPY46471.1"/>
    <property type="molecule type" value="Genomic_DNA"/>
</dbReference>
<keyword evidence="1" id="KW-0808">Transferase</keyword>
<comment type="caution">
    <text evidence="1">The sequence shown here is derived from an EMBL/GenBank/DDBJ whole genome shotgun (WGS) entry which is preliminary data.</text>
</comment>
<sequence length="115" mass="12609">ELLSPPPLHRRHAAWAVLAVRPARDEDFDTTLGRVRGRVRALLTDLENSGVPDAHAWPRPFDTGPRSARYAIGLGHTPPDASRLAEIFNRWTRGLPGVDITCAECGAIPTPSTWP</sequence>
<accession>A0A5N8WG55</accession>
<dbReference type="GO" id="GO:0016779">
    <property type="term" value="F:nucleotidyltransferase activity"/>
    <property type="evidence" value="ECO:0007669"/>
    <property type="project" value="UniProtKB-KW"/>
</dbReference>
<gene>
    <name evidence="1" type="ORF">FNH04_43180</name>
</gene>
<evidence type="ECO:0000313" key="1">
    <source>
        <dbReference type="EMBL" id="MPY46471.1"/>
    </source>
</evidence>
<feature type="non-terminal residue" evidence="1">
    <location>
        <position position="1"/>
    </location>
</feature>
<name>A0A5N8WG55_9ACTN</name>